<reference evidence="2" key="1">
    <citation type="journal article" date="2022" name="Int. J. Mol. Sci.">
        <title>Draft Genome of Tanacetum Coccineum: Genomic Comparison of Closely Related Tanacetum-Family Plants.</title>
        <authorList>
            <person name="Yamashiro T."/>
            <person name="Shiraishi A."/>
            <person name="Nakayama K."/>
            <person name="Satake H."/>
        </authorList>
    </citation>
    <scope>NUCLEOTIDE SEQUENCE</scope>
</reference>
<dbReference type="SUPFAM" id="SSF56672">
    <property type="entry name" value="DNA/RNA polymerases"/>
    <property type="match status" value="1"/>
</dbReference>
<protein>
    <submittedName>
        <fullName evidence="2">Reverse transcriptase</fullName>
    </submittedName>
</protein>
<dbReference type="Pfam" id="PF17919">
    <property type="entry name" value="RT_RNaseH_2"/>
    <property type="match status" value="1"/>
</dbReference>
<accession>A0ABQ5BT72</accession>
<gene>
    <name evidence="2" type="ORF">Tco_0875783</name>
</gene>
<evidence type="ECO:0000313" key="2">
    <source>
        <dbReference type="EMBL" id="GJT17077.1"/>
    </source>
</evidence>
<evidence type="ECO:0000259" key="1">
    <source>
        <dbReference type="Pfam" id="PF17919"/>
    </source>
</evidence>
<keyword evidence="3" id="KW-1185">Reference proteome</keyword>
<keyword evidence="2" id="KW-0548">Nucleotidyltransferase</keyword>
<evidence type="ECO:0000313" key="3">
    <source>
        <dbReference type="Proteomes" id="UP001151760"/>
    </source>
</evidence>
<reference evidence="2" key="2">
    <citation type="submission" date="2022-01" db="EMBL/GenBank/DDBJ databases">
        <authorList>
            <person name="Yamashiro T."/>
            <person name="Shiraishi A."/>
            <person name="Satake H."/>
            <person name="Nakayama K."/>
        </authorList>
    </citation>
    <scope>NUCLEOTIDE SEQUENCE</scope>
</reference>
<name>A0ABQ5BT72_9ASTR</name>
<sequence length="447" mass="50492">MDDFKVVLGLEFIDKDANCGAKSLSAMQFKKGFNKNDPCYLAAAGLAGDTCVYQGFCEPRYRRWVVVLCAGWHLRLGFAEVIELKEGGWLLVAGFVFRSALVGVSIHTIGVGVVCVAVAGGSTVHGWGSWVCESGDGKERELEWGRVKAITVKPVLRLPDVTMPFELHTDASDFTIGGVQMQDEHSMAFESRKLNEMERKYTVKSDIAQVSLDKAAKKMKKWANQRRRHVEFEFADEIKRYHEDGRGSGIGSLAWGGSQLPDFTRVIGEDSGLVLHLTRRLSEILWKVQEGFGSPWKIMKAFENPRCFQPWKVVEVGLSWSPRSSLIELIQDDDSAREHTLRYSDVFCRLCHYSPPSRKELSSWVRPRFLGELVRRSTWRVGVGWGGSQWRGSVVVMVLSGQPLYLPTLLWIVEALSHYAYMELDLTNSAPLNLLYHMCLMLHVNIR</sequence>
<dbReference type="Proteomes" id="UP001151760">
    <property type="component" value="Unassembled WGS sequence"/>
</dbReference>
<keyword evidence="2" id="KW-0808">Transferase</keyword>
<dbReference type="InterPro" id="IPR043502">
    <property type="entry name" value="DNA/RNA_pol_sf"/>
</dbReference>
<dbReference type="InterPro" id="IPR041577">
    <property type="entry name" value="RT_RNaseH_2"/>
</dbReference>
<comment type="caution">
    <text evidence="2">The sequence shown here is derived from an EMBL/GenBank/DDBJ whole genome shotgun (WGS) entry which is preliminary data.</text>
</comment>
<proteinExistence type="predicted"/>
<keyword evidence="2" id="KW-0695">RNA-directed DNA polymerase</keyword>
<dbReference type="GO" id="GO:0003964">
    <property type="term" value="F:RNA-directed DNA polymerase activity"/>
    <property type="evidence" value="ECO:0007669"/>
    <property type="project" value="UniProtKB-KW"/>
</dbReference>
<dbReference type="EMBL" id="BQNB010013527">
    <property type="protein sequence ID" value="GJT17077.1"/>
    <property type="molecule type" value="Genomic_DNA"/>
</dbReference>
<organism evidence="2 3">
    <name type="scientific">Tanacetum coccineum</name>
    <dbReference type="NCBI Taxonomy" id="301880"/>
    <lineage>
        <taxon>Eukaryota</taxon>
        <taxon>Viridiplantae</taxon>
        <taxon>Streptophyta</taxon>
        <taxon>Embryophyta</taxon>
        <taxon>Tracheophyta</taxon>
        <taxon>Spermatophyta</taxon>
        <taxon>Magnoliopsida</taxon>
        <taxon>eudicotyledons</taxon>
        <taxon>Gunneridae</taxon>
        <taxon>Pentapetalae</taxon>
        <taxon>asterids</taxon>
        <taxon>campanulids</taxon>
        <taxon>Asterales</taxon>
        <taxon>Asteraceae</taxon>
        <taxon>Asteroideae</taxon>
        <taxon>Anthemideae</taxon>
        <taxon>Anthemidinae</taxon>
        <taxon>Tanacetum</taxon>
    </lineage>
</organism>
<feature type="domain" description="Reverse transcriptase/retrotransposon-derived protein RNase H-like" evidence="1">
    <location>
        <begin position="148"/>
        <end position="222"/>
    </location>
</feature>